<evidence type="ECO:0000313" key="3">
    <source>
        <dbReference type="Proteomes" id="UP000037288"/>
    </source>
</evidence>
<dbReference type="OrthoDB" id="4233245at2"/>
<dbReference type="RefSeq" id="WP_049717986.1">
    <property type="nucleotide sequence ID" value="NZ_LFXA01000014.1"/>
</dbReference>
<reference evidence="3" key="1">
    <citation type="submission" date="2015-07" db="EMBL/GenBank/DDBJ databases">
        <title>Draft genome sequence of Streptomyces sp. CMAA 1322, a bacterium isolated from Caatinga biome, from dry forest semiarid of Brazil.</title>
        <authorList>
            <person name="Santos S.N."/>
            <person name="Gacesa R."/>
            <person name="Taketani R.G."/>
            <person name="Long P.F."/>
            <person name="Melo I.S."/>
        </authorList>
    </citation>
    <scope>NUCLEOTIDE SEQUENCE [LARGE SCALE GENOMIC DNA]</scope>
    <source>
        <strain evidence="3">CMAA 1322</strain>
    </source>
</reference>
<evidence type="ECO:0008006" key="4">
    <source>
        <dbReference type="Google" id="ProtNLM"/>
    </source>
</evidence>
<dbReference type="EMBL" id="LFXA01000014">
    <property type="protein sequence ID" value="KNB50585.1"/>
    <property type="molecule type" value="Genomic_DNA"/>
</dbReference>
<evidence type="ECO:0000256" key="1">
    <source>
        <dbReference type="SAM" id="SignalP"/>
    </source>
</evidence>
<feature type="chain" id="PRO_5005532291" description="Secreted protein" evidence="1">
    <location>
        <begin position="21"/>
        <end position="173"/>
    </location>
</feature>
<comment type="caution">
    <text evidence="2">The sequence shown here is derived from an EMBL/GenBank/DDBJ whole genome shotgun (WGS) entry which is preliminary data.</text>
</comment>
<feature type="signal peptide" evidence="1">
    <location>
        <begin position="1"/>
        <end position="20"/>
    </location>
</feature>
<sequence>MAVALGALALVCSSPGPASAEGRGGHGGYEAVTCTGRSTSRYDPPLALLPRTTRNHAHVRYACTVGPGRTVGAVGTFDSFPTSASCVSVSGAGGAETVRYADGGRSVIVLDNATAVRVAGVLEVLQSGRVVEGRAAGHPVRRTVTALPRELPTDCLTSGLHGSDSAVQLEILP</sequence>
<organism evidence="2 3">
    <name type="scientific">Streptomyces caatingaensis</name>
    <dbReference type="NCBI Taxonomy" id="1678637"/>
    <lineage>
        <taxon>Bacteria</taxon>
        <taxon>Bacillati</taxon>
        <taxon>Actinomycetota</taxon>
        <taxon>Actinomycetes</taxon>
        <taxon>Kitasatosporales</taxon>
        <taxon>Streptomycetaceae</taxon>
        <taxon>Streptomyces</taxon>
    </lineage>
</organism>
<name>A0A0K9XAZ1_9ACTN</name>
<accession>A0A0K9XAZ1</accession>
<dbReference type="AlphaFoldDB" id="A0A0K9XAZ1"/>
<keyword evidence="1" id="KW-0732">Signal</keyword>
<gene>
    <name evidence="2" type="ORF">AC230_21870</name>
</gene>
<dbReference type="Proteomes" id="UP000037288">
    <property type="component" value="Unassembled WGS sequence"/>
</dbReference>
<evidence type="ECO:0000313" key="2">
    <source>
        <dbReference type="EMBL" id="KNB50585.1"/>
    </source>
</evidence>
<proteinExistence type="predicted"/>
<protein>
    <recommendedName>
        <fullName evidence="4">Secreted protein</fullName>
    </recommendedName>
</protein>
<keyword evidence="3" id="KW-1185">Reference proteome</keyword>
<dbReference type="PATRIC" id="fig|1678637.3.peg.4688"/>